<protein>
    <recommendedName>
        <fullName evidence="2">DUF4124 domain-containing protein</fullName>
    </recommendedName>
</protein>
<dbReference type="Pfam" id="PF13511">
    <property type="entry name" value="DUF4124"/>
    <property type="match status" value="1"/>
</dbReference>
<dbReference type="Proteomes" id="UP001242045">
    <property type="component" value="Unassembled WGS sequence"/>
</dbReference>
<name>A0AAW8D257_9BURK</name>
<dbReference type="AlphaFoldDB" id="A0AAW8D257"/>
<gene>
    <name evidence="3" type="ORF">J2W31_004693</name>
</gene>
<feature type="chain" id="PRO_5043331109" description="DUF4124 domain-containing protein" evidence="1">
    <location>
        <begin position="23"/>
        <end position="70"/>
    </location>
</feature>
<dbReference type="RefSeq" id="WP_307599742.1">
    <property type="nucleotide sequence ID" value="NZ_JAUSRD010000013.1"/>
</dbReference>
<proteinExistence type="predicted"/>
<evidence type="ECO:0000313" key="4">
    <source>
        <dbReference type="Proteomes" id="UP001242045"/>
    </source>
</evidence>
<keyword evidence="1" id="KW-0732">Signal</keyword>
<feature type="signal peptide" evidence="1">
    <location>
        <begin position="1"/>
        <end position="22"/>
    </location>
</feature>
<sequence>MVRWGGLAFALGLLTTAGFDAAAQHSIYKCVQGGKVVYSNEPCPDAKKIEIKQTKGVNYEGRGIGNSPKR</sequence>
<comment type="caution">
    <text evidence="3">The sequence shown here is derived from an EMBL/GenBank/DDBJ whole genome shotgun (WGS) entry which is preliminary data.</text>
</comment>
<organism evidence="3 4">
    <name type="scientific">Variovorax boronicumulans</name>
    <dbReference type="NCBI Taxonomy" id="436515"/>
    <lineage>
        <taxon>Bacteria</taxon>
        <taxon>Pseudomonadati</taxon>
        <taxon>Pseudomonadota</taxon>
        <taxon>Betaproteobacteria</taxon>
        <taxon>Burkholderiales</taxon>
        <taxon>Comamonadaceae</taxon>
        <taxon>Variovorax</taxon>
    </lineage>
</organism>
<evidence type="ECO:0000256" key="1">
    <source>
        <dbReference type="SAM" id="SignalP"/>
    </source>
</evidence>
<reference evidence="3" key="1">
    <citation type="submission" date="2023-07" db="EMBL/GenBank/DDBJ databases">
        <title>Sorghum-associated microbial communities from plants grown in Nebraska, USA.</title>
        <authorList>
            <person name="Schachtman D."/>
        </authorList>
    </citation>
    <scope>NUCLEOTIDE SEQUENCE</scope>
    <source>
        <strain evidence="3">DS3754</strain>
    </source>
</reference>
<dbReference type="InterPro" id="IPR025392">
    <property type="entry name" value="DUF4124"/>
</dbReference>
<feature type="domain" description="DUF4124" evidence="2">
    <location>
        <begin position="21"/>
        <end position="53"/>
    </location>
</feature>
<accession>A0AAW8D257</accession>
<dbReference type="EMBL" id="JAUSRD010000013">
    <property type="protein sequence ID" value="MDP9895566.1"/>
    <property type="molecule type" value="Genomic_DNA"/>
</dbReference>
<evidence type="ECO:0000259" key="2">
    <source>
        <dbReference type="Pfam" id="PF13511"/>
    </source>
</evidence>
<evidence type="ECO:0000313" key="3">
    <source>
        <dbReference type="EMBL" id="MDP9895566.1"/>
    </source>
</evidence>